<protein>
    <submittedName>
        <fullName evidence="3">Selenium metabolism protein YedF</fullName>
    </submittedName>
</protein>
<dbReference type="PANTHER" id="PTHR33279:SF6">
    <property type="entry name" value="SULFUR CARRIER PROTEIN YEDF-RELATED"/>
    <property type="match status" value="1"/>
</dbReference>
<dbReference type="NCBIfam" id="TIGR03527">
    <property type="entry name" value="selenium_YedF"/>
    <property type="match status" value="1"/>
</dbReference>
<dbReference type="InterPro" id="IPR036868">
    <property type="entry name" value="TusA-like_sf"/>
</dbReference>
<dbReference type="Pfam" id="PF02635">
    <property type="entry name" value="DsrE"/>
    <property type="match status" value="1"/>
</dbReference>
<dbReference type="PANTHER" id="PTHR33279">
    <property type="entry name" value="SULFUR CARRIER PROTEIN YEDF-RELATED"/>
    <property type="match status" value="1"/>
</dbReference>
<dbReference type="STRING" id="1156395.DBT_0177"/>
<dbReference type="SUPFAM" id="SSF64307">
    <property type="entry name" value="SirA-like"/>
    <property type="match status" value="1"/>
</dbReference>
<evidence type="ECO:0000313" key="3">
    <source>
        <dbReference type="EMBL" id="OCC16360.1"/>
    </source>
</evidence>
<comment type="caution">
    <text evidence="3">The sequence shown here is derived from an EMBL/GenBank/DDBJ whole genome shotgun (WGS) entry which is preliminary data.</text>
</comment>
<dbReference type="Pfam" id="PF01206">
    <property type="entry name" value="TusA"/>
    <property type="match status" value="1"/>
</dbReference>
<evidence type="ECO:0000256" key="1">
    <source>
        <dbReference type="ARBA" id="ARBA00008984"/>
    </source>
</evidence>
<dbReference type="SUPFAM" id="SSF75169">
    <property type="entry name" value="DsrEFH-like"/>
    <property type="match status" value="1"/>
</dbReference>
<dbReference type="Proteomes" id="UP000093080">
    <property type="component" value="Unassembled WGS sequence"/>
</dbReference>
<evidence type="ECO:0000259" key="2">
    <source>
        <dbReference type="PROSITE" id="PS01148"/>
    </source>
</evidence>
<keyword evidence="4" id="KW-1185">Reference proteome</keyword>
<dbReference type="CDD" id="cd03421">
    <property type="entry name" value="SirA_like_N"/>
    <property type="match status" value="1"/>
</dbReference>
<dbReference type="Gene3D" id="3.30.110.40">
    <property type="entry name" value="TusA-like domain"/>
    <property type="match status" value="1"/>
</dbReference>
<reference evidence="3 4" key="1">
    <citation type="submission" date="2016-06" db="EMBL/GenBank/DDBJ databases">
        <title>Respiratory ammonification of nitrate coupled to the oxidation of elemental sulfur in deep-sea autotrophic thermophilic bacteria.</title>
        <authorList>
            <person name="Slobodkina G.B."/>
            <person name="Mardanov A.V."/>
            <person name="Ravin N.V."/>
            <person name="Frolova A.A."/>
            <person name="Viryasiv M.B."/>
            <person name="Chernyh N.A."/>
            <person name="Bonch-Osmolovskaya E.A."/>
            <person name="Slobodkin A.I."/>
        </authorList>
    </citation>
    <scope>NUCLEOTIDE SEQUENCE [LARGE SCALE GENOMIC DNA]</scope>
    <source>
        <strain evidence="3 4">S69</strain>
    </source>
</reference>
<sequence>MTEKILDCRGLSCPKPVLETKDALDTIEPGSDTVLTVIVDNEAAKGNVKRFAESQGCEVEIKEEGERQFRLFIKKGEKFKKTPFEISCDTSPTLASSAVVFSSDVLGHGDEDLGKTLIDAFCHTLLEIKPLPSFIVCYNRGVYLAVQSSIVLDALREFERKGVEILVCGTCLRHYGLEKDLGVGKVSNMFEILEALSKVSKVINP</sequence>
<evidence type="ECO:0000313" key="4">
    <source>
        <dbReference type="Proteomes" id="UP000093080"/>
    </source>
</evidence>
<comment type="similarity">
    <text evidence="1">Belongs to the sulfur carrier protein TusA family.</text>
</comment>
<feature type="domain" description="UPF0033" evidence="2">
    <location>
        <begin position="6"/>
        <end position="30"/>
    </location>
</feature>
<dbReference type="InterPro" id="IPR003787">
    <property type="entry name" value="Sulphur_relay_DsrE/F-like"/>
</dbReference>
<name>A0A1B9F8W5_9BACT</name>
<proteinExistence type="inferred from homology"/>
<dbReference type="PROSITE" id="PS01148">
    <property type="entry name" value="UPF0033"/>
    <property type="match status" value="1"/>
</dbReference>
<accession>A0A1B9F8W5</accession>
<organism evidence="3 4">
    <name type="scientific">Dissulfuribacter thermophilus</name>
    <dbReference type="NCBI Taxonomy" id="1156395"/>
    <lineage>
        <taxon>Bacteria</taxon>
        <taxon>Pseudomonadati</taxon>
        <taxon>Thermodesulfobacteriota</taxon>
        <taxon>Dissulfuribacteria</taxon>
        <taxon>Dissulfuribacterales</taxon>
        <taxon>Dissulfuribacteraceae</taxon>
        <taxon>Dissulfuribacter</taxon>
    </lineage>
</organism>
<dbReference type="OrthoDB" id="9801500at2"/>
<dbReference type="InterPro" id="IPR019870">
    <property type="entry name" value="Se_metab_YedF"/>
</dbReference>
<dbReference type="InterPro" id="IPR027396">
    <property type="entry name" value="DsrEFH-like"/>
</dbReference>
<gene>
    <name evidence="3" type="ORF">DBT_0177</name>
</gene>
<dbReference type="InterPro" id="IPR001455">
    <property type="entry name" value="TusA-like"/>
</dbReference>
<dbReference type="EMBL" id="MAGO01000001">
    <property type="protein sequence ID" value="OCC16360.1"/>
    <property type="molecule type" value="Genomic_DNA"/>
</dbReference>
<dbReference type="AlphaFoldDB" id="A0A1B9F8W5"/>
<dbReference type="RefSeq" id="WP_067615492.1">
    <property type="nucleotide sequence ID" value="NZ_MAGO01000001.1"/>
</dbReference>